<dbReference type="RefSeq" id="WP_209646292.1">
    <property type="nucleotide sequence ID" value="NZ_JAGINW010000001.1"/>
</dbReference>
<keyword evidence="1" id="KW-0812">Transmembrane</keyword>
<protein>
    <submittedName>
        <fullName evidence="3">Uncharacterized protein (DUF58 family)</fullName>
    </submittedName>
</protein>
<keyword evidence="1" id="KW-0472">Membrane</keyword>
<proteinExistence type="predicted"/>
<feature type="transmembrane region" description="Helical" evidence="1">
    <location>
        <begin position="7"/>
        <end position="23"/>
    </location>
</feature>
<evidence type="ECO:0000313" key="3">
    <source>
        <dbReference type="EMBL" id="MBP2329530.1"/>
    </source>
</evidence>
<keyword evidence="4" id="KW-1185">Reference proteome</keyword>
<feature type="transmembrane region" description="Helical" evidence="1">
    <location>
        <begin position="29"/>
        <end position="47"/>
    </location>
</feature>
<evidence type="ECO:0000256" key="1">
    <source>
        <dbReference type="SAM" id="Phobius"/>
    </source>
</evidence>
<dbReference type="EMBL" id="JAGINW010000001">
    <property type="protein sequence ID" value="MBP2329530.1"/>
    <property type="molecule type" value="Genomic_DNA"/>
</dbReference>
<evidence type="ECO:0000313" key="4">
    <source>
        <dbReference type="Proteomes" id="UP001519332"/>
    </source>
</evidence>
<dbReference type="InterPro" id="IPR002881">
    <property type="entry name" value="DUF58"/>
</dbReference>
<organism evidence="3 4">
    <name type="scientific">Kibdelosporangium banguiense</name>
    <dbReference type="NCBI Taxonomy" id="1365924"/>
    <lineage>
        <taxon>Bacteria</taxon>
        <taxon>Bacillati</taxon>
        <taxon>Actinomycetota</taxon>
        <taxon>Actinomycetes</taxon>
        <taxon>Pseudonocardiales</taxon>
        <taxon>Pseudonocardiaceae</taxon>
        <taxon>Kibdelosporangium</taxon>
    </lineage>
</organism>
<dbReference type="Pfam" id="PF01882">
    <property type="entry name" value="DUF58"/>
    <property type="match status" value="1"/>
</dbReference>
<keyword evidence="1" id="KW-1133">Transmembrane helix</keyword>
<comment type="caution">
    <text evidence="3">The sequence shown here is derived from an EMBL/GenBank/DDBJ whole genome shotgun (WGS) entry which is preliminary data.</text>
</comment>
<sequence length="389" mass="41958">MITRTGSWVGAAAIVLVATGVWADYPELVTLGLSCAAALLTAVMWMATRPRLAATREIRPQRVTETEVACGVLVVKNEGYHRSPPFVVTENIANRSVAVPVPSLTARSAFKTVYPLPATRRGRYVVPALMISHSDPLQLLRTERSHGGETVLYVHPRIHDVAPMPMGGRRDLEGPTSNNSPPEGVAFHSLRMYEAGDDRRHIHWKSSARTGTLIVRQTVVPDEARHLIILDTSAEPYGEDSFEGAVRAAASLCVAANRAGFPVDLRTTADPATGTEQAERPQDSSVTTLLDLLATTRSSATDHGLAAMSDLVGDVVSADEEVVLGVVTGTPDPDQLEVLISVRPRFLTVVLVQIGHREPGQQITLPGIITVNARTSTEFAVRWNQLALP</sequence>
<gene>
    <name evidence="3" type="ORF">JOF56_009915</name>
</gene>
<dbReference type="Proteomes" id="UP001519332">
    <property type="component" value="Unassembled WGS sequence"/>
</dbReference>
<feature type="domain" description="DUF58" evidence="2">
    <location>
        <begin position="190"/>
        <end position="274"/>
    </location>
</feature>
<dbReference type="PANTHER" id="PTHR34351">
    <property type="entry name" value="SLR1927 PROTEIN-RELATED"/>
    <property type="match status" value="1"/>
</dbReference>
<evidence type="ECO:0000259" key="2">
    <source>
        <dbReference type="Pfam" id="PF01882"/>
    </source>
</evidence>
<accession>A0ABS4TYQ1</accession>
<dbReference type="PANTHER" id="PTHR34351:SF1">
    <property type="entry name" value="SLR1927 PROTEIN"/>
    <property type="match status" value="1"/>
</dbReference>
<name>A0ABS4TYQ1_9PSEU</name>
<reference evidence="3 4" key="1">
    <citation type="submission" date="2021-03" db="EMBL/GenBank/DDBJ databases">
        <title>Sequencing the genomes of 1000 actinobacteria strains.</title>
        <authorList>
            <person name="Klenk H.-P."/>
        </authorList>
    </citation>
    <scope>NUCLEOTIDE SEQUENCE [LARGE SCALE GENOMIC DNA]</scope>
    <source>
        <strain evidence="3 4">DSM 46670</strain>
    </source>
</reference>